<dbReference type="Proteomes" id="UP000001449">
    <property type="component" value="Chromosome 3"/>
</dbReference>
<protein>
    <submittedName>
        <fullName evidence="3">Uncharacterized protein</fullName>
    </submittedName>
</protein>
<dbReference type="HOGENOM" id="CLU_786414_0_0_1"/>
<evidence type="ECO:0000313" key="4">
    <source>
        <dbReference type="Proteomes" id="UP000001449"/>
    </source>
</evidence>
<reference evidence="3 4" key="1">
    <citation type="journal article" date="2004" name="Science">
        <title>The genome of the diatom Thalassiosira pseudonana: ecology, evolution, and metabolism.</title>
        <authorList>
            <person name="Armbrust E.V."/>
            <person name="Berges J.A."/>
            <person name="Bowler C."/>
            <person name="Green B.R."/>
            <person name="Martinez D."/>
            <person name="Putnam N.H."/>
            <person name="Zhou S."/>
            <person name="Allen A.E."/>
            <person name="Apt K.E."/>
            <person name="Bechner M."/>
            <person name="Brzezinski M.A."/>
            <person name="Chaal B.K."/>
            <person name="Chiovitti A."/>
            <person name="Davis A.K."/>
            <person name="Demarest M.S."/>
            <person name="Detter J.C."/>
            <person name="Glavina T."/>
            <person name="Goodstein D."/>
            <person name="Hadi M.Z."/>
            <person name="Hellsten U."/>
            <person name="Hildebrand M."/>
            <person name="Jenkins B.D."/>
            <person name="Jurka J."/>
            <person name="Kapitonov V.V."/>
            <person name="Kroger N."/>
            <person name="Lau W.W."/>
            <person name="Lane T.W."/>
            <person name="Larimer F.W."/>
            <person name="Lippmeier J.C."/>
            <person name="Lucas S."/>
            <person name="Medina M."/>
            <person name="Montsant A."/>
            <person name="Obornik M."/>
            <person name="Parker M.S."/>
            <person name="Palenik B."/>
            <person name="Pazour G.J."/>
            <person name="Richardson P.M."/>
            <person name="Rynearson T.A."/>
            <person name="Saito M.A."/>
            <person name="Schwartz D.C."/>
            <person name="Thamatrakoln K."/>
            <person name="Valentin K."/>
            <person name="Vardi A."/>
            <person name="Wilkerson F.P."/>
            <person name="Rokhsar D.S."/>
        </authorList>
    </citation>
    <scope>NUCLEOTIDE SEQUENCE [LARGE SCALE GENOMIC DNA]</scope>
    <source>
        <strain evidence="3 4">CCMP1335</strain>
    </source>
</reference>
<proteinExistence type="predicted"/>
<evidence type="ECO:0000256" key="1">
    <source>
        <dbReference type="SAM" id="MobiDB-lite"/>
    </source>
</evidence>
<feature type="transmembrane region" description="Helical" evidence="2">
    <location>
        <begin position="262"/>
        <end position="280"/>
    </location>
</feature>
<evidence type="ECO:0000256" key="2">
    <source>
        <dbReference type="SAM" id="Phobius"/>
    </source>
</evidence>
<accession>B8BWX2</accession>
<gene>
    <name evidence="3" type="ORF">THAPSDRAFT_3136</name>
</gene>
<feature type="compositionally biased region" description="Polar residues" evidence="1">
    <location>
        <begin position="25"/>
        <end position="34"/>
    </location>
</feature>
<name>B8BWX2_THAPS</name>
<organism evidence="3 4">
    <name type="scientific">Thalassiosira pseudonana</name>
    <name type="common">Marine diatom</name>
    <name type="synonym">Cyclotella nana</name>
    <dbReference type="NCBI Taxonomy" id="35128"/>
    <lineage>
        <taxon>Eukaryota</taxon>
        <taxon>Sar</taxon>
        <taxon>Stramenopiles</taxon>
        <taxon>Ochrophyta</taxon>
        <taxon>Bacillariophyta</taxon>
        <taxon>Coscinodiscophyceae</taxon>
        <taxon>Thalassiosirophycidae</taxon>
        <taxon>Thalassiosirales</taxon>
        <taxon>Thalassiosiraceae</taxon>
        <taxon>Thalassiosira</taxon>
    </lineage>
</organism>
<feature type="compositionally biased region" description="Polar residues" evidence="1">
    <location>
        <begin position="1"/>
        <end position="16"/>
    </location>
</feature>
<dbReference type="eggNOG" id="ENOG502SDKV">
    <property type="taxonomic scope" value="Eukaryota"/>
</dbReference>
<keyword evidence="2" id="KW-0812">Transmembrane</keyword>
<dbReference type="AlphaFoldDB" id="B8BWX2"/>
<keyword evidence="4" id="KW-1185">Reference proteome</keyword>
<reference evidence="3 4" key="2">
    <citation type="journal article" date="2008" name="Nature">
        <title>The Phaeodactylum genome reveals the evolutionary history of diatom genomes.</title>
        <authorList>
            <person name="Bowler C."/>
            <person name="Allen A.E."/>
            <person name="Badger J.H."/>
            <person name="Grimwood J."/>
            <person name="Jabbari K."/>
            <person name="Kuo A."/>
            <person name="Maheswari U."/>
            <person name="Martens C."/>
            <person name="Maumus F."/>
            <person name="Otillar R.P."/>
            <person name="Rayko E."/>
            <person name="Salamov A."/>
            <person name="Vandepoele K."/>
            <person name="Beszteri B."/>
            <person name="Gruber A."/>
            <person name="Heijde M."/>
            <person name="Katinka M."/>
            <person name="Mock T."/>
            <person name="Valentin K."/>
            <person name="Verret F."/>
            <person name="Berges J.A."/>
            <person name="Brownlee C."/>
            <person name="Cadoret J.P."/>
            <person name="Chiovitti A."/>
            <person name="Choi C.J."/>
            <person name="Coesel S."/>
            <person name="De Martino A."/>
            <person name="Detter J.C."/>
            <person name="Durkin C."/>
            <person name="Falciatore A."/>
            <person name="Fournet J."/>
            <person name="Haruta M."/>
            <person name="Huysman M.J."/>
            <person name="Jenkins B.D."/>
            <person name="Jiroutova K."/>
            <person name="Jorgensen R.E."/>
            <person name="Joubert Y."/>
            <person name="Kaplan A."/>
            <person name="Kroger N."/>
            <person name="Kroth P.G."/>
            <person name="La Roche J."/>
            <person name="Lindquist E."/>
            <person name="Lommer M."/>
            <person name="Martin-Jezequel V."/>
            <person name="Lopez P.J."/>
            <person name="Lucas S."/>
            <person name="Mangogna M."/>
            <person name="McGinnis K."/>
            <person name="Medlin L.K."/>
            <person name="Montsant A."/>
            <person name="Oudot-Le Secq M.P."/>
            <person name="Napoli C."/>
            <person name="Obornik M."/>
            <person name="Parker M.S."/>
            <person name="Petit J.L."/>
            <person name="Porcel B.M."/>
            <person name="Poulsen N."/>
            <person name="Robison M."/>
            <person name="Rychlewski L."/>
            <person name="Rynearson T.A."/>
            <person name="Schmutz J."/>
            <person name="Shapiro H."/>
            <person name="Siaut M."/>
            <person name="Stanley M."/>
            <person name="Sussman M.R."/>
            <person name="Taylor A.R."/>
            <person name="Vardi A."/>
            <person name="von Dassow P."/>
            <person name="Vyverman W."/>
            <person name="Willis A."/>
            <person name="Wyrwicz L.S."/>
            <person name="Rokhsar D.S."/>
            <person name="Weissenbach J."/>
            <person name="Armbrust E.V."/>
            <person name="Green B.R."/>
            <person name="Van de Peer Y."/>
            <person name="Grigoriev I.V."/>
        </authorList>
    </citation>
    <scope>NUCLEOTIDE SEQUENCE [LARGE SCALE GENOMIC DNA]</scope>
    <source>
        <strain evidence="3 4">CCMP1335</strain>
    </source>
</reference>
<dbReference type="RefSeq" id="XP_002288172.1">
    <property type="nucleotide sequence ID" value="XM_002288136.1"/>
</dbReference>
<dbReference type="KEGG" id="tps:THAPSDRAFT_3136"/>
<dbReference type="GeneID" id="7441720"/>
<evidence type="ECO:0000313" key="3">
    <source>
        <dbReference type="EMBL" id="EED93608.1"/>
    </source>
</evidence>
<feature type="region of interest" description="Disordered" evidence="1">
    <location>
        <begin position="1"/>
        <end position="60"/>
    </location>
</feature>
<keyword evidence="2" id="KW-0472">Membrane</keyword>
<dbReference type="EMBL" id="CM000640">
    <property type="protein sequence ID" value="EED93608.1"/>
    <property type="molecule type" value="Genomic_DNA"/>
</dbReference>
<feature type="compositionally biased region" description="Low complexity" evidence="1">
    <location>
        <begin position="35"/>
        <end position="49"/>
    </location>
</feature>
<feature type="transmembrane region" description="Helical" evidence="2">
    <location>
        <begin position="224"/>
        <end position="250"/>
    </location>
</feature>
<dbReference type="PaxDb" id="35128-Thaps3136"/>
<keyword evidence="2" id="KW-1133">Transmembrane helix</keyword>
<dbReference type="InParanoid" id="B8BWX2"/>
<sequence>MAATTRRSATQPTIKSTMMIHSEPDSTNISSLEMGSNSTHSSSSNGSSTQQDDDNKNNATLQSIDDHYHTQRQQTKLNHWKESEYAAGLVEPTWSDELLHFHQSDQCCCCISREAAGQMFQEEIDPGCGCVCLSAVVCSRLGAGRIGNMAVLKERYVMVEVDDSEFGEEGDDEEFGGGKEMEEGFVEDGDMLHQRKSTQNGADSSTSADARTTKRLVRRREIDLIVGPFWPMLIFITYPLIFGVSTFALINGLPGRPLYQKAIWTLLTFLLIRALFNTSFRDPGILRRHKNPPRCMDDLEEDDEGDRSRRRIGFRWGNEAGPWRWSDQAQSYRPRNAMYDPDCRVIVEEFDHT</sequence>